<proteinExistence type="predicted"/>
<evidence type="ECO:0000313" key="2">
    <source>
        <dbReference type="EMBL" id="WVX50576.1"/>
    </source>
</evidence>
<dbReference type="RefSeq" id="WP_187430544.1">
    <property type="nucleotide sequence ID" value="NZ_CP143423.1"/>
</dbReference>
<dbReference type="Proteomes" id="UP001318682">
    <property type="component" value="Chromosome"/>
</dbReference>
<feature type="chain" id="PRO_5047314513" evidence="1">
    <location>
        <begin position="29"/>
        <end position="128"/>
    </location>
</feature>
<dbReference type="EMBL" id="CP143423">
    <property type="protein sequence ID" value="WVX50576.1"/>
    <property type="molecule type" value="Genomic_DNA"/>
</dbReference>
<evidence type="ECO:0000313" key="3">
    <source>
        <dbReference type="Proteomes" id="UP001318682"/>
    </source>
</evidence>
<protein>
    <submittedName>
        <fullName evidence="2">Uncharacterized protein</fullName>
    </submittedName>
</protein>
<feature type="signal peptide" evidence="1">
    <location>
        <begin position="1"/>
        <end position="28"/>
    </location>
</feature>
<keyword evidence="1" id="KW-0732">Signal</keyword>
<keyword evidence="3" id="KW-1185">Reference proteome</keyword>
<reference evidence="3" key="1">
    <citation type="submission" date="2024-01" db="EMBL/GenBank/DDBJ databases">
        <title>Roseobacter fucihabitans sp. nov., isolated from the brown alga Fucus spiralis.</title>
        <authorList>
            <person name="Hahnke S."/>
            <person name="Berger M."/>
            <person name="Schlingloff A."/>
            <person name="Athale I."/>
            <person name="Neumann-Schaal M."/>
            <person name="Adenaya A."/>
            <person name="Poehlein A."/>
            <person name="Daniel R."/>
            <person name="Pertersen J."/>
            <person name="Brinkhoff T."/>
        </authorList>
    </citation>
    <scope>NUCLEOTIDE SEQUENCE [LARGE SCALE GENOMIC DNA]</scope>
    <source>
        <strain evidence="3">B14</strain>
    </source>
</reference>
<gene>
    <name evidence="2" type="ORF">ROLI_036740</name>
</gene>
<accession>A0ABZ2BYZ8</accession>
<sequence>MTKKFLPAPSVAAIAALLALSLTGAAHADSSNKVKFRQTVSIKVGQAMVFHGLRGDCGKLPNQAQMKKSLSRYNAELKTGRLQYGKPGVRRSGQCNGNTPVMETLFVATTPGREKVKIYGDTVTFIVK</sequence>
<name>A0ABZ2BYZ8_9RHOB</name>
<organism evidence="2 3">
    <name type="scientific">Roseobacter fucihabitans</name>
    <dbReference type="NCBI Taxonomy" id="1537242"/>
    <lineage>
        <taxon>Bacteria</taxon>
        <taxon>Pseudomonadati</taxon>
        <taxon>Pseudomonadota</taxon>
        <taxon>Alphaproteobacteria</taxon>
        <taxon>Rhodobacterales</taxon>
        <taxon>Roseobacteraceae</taxon>
        <taxon>Roseobacter</taxon>
    </lineage>
</organism>
<evidence type="ECO:0000256" key="1">
    <source>
        <dbReference type="SAM" id="SignalP"/>
    </source>
</evidence>